<feature type="domain" description="PAS" evidence="10">
    <location>
        <begin position="137"/>
        <end position="186"/>
    </location>
</feature>
<dbReference type="SMART" id="SM00086">
    <property type="entry name" value="PAC"/>
    <property type="match status" value="2"/>
</dbReference>
<comment type="catalytic activity">
    <reaction evidence="1">
        <text>ATP + protein L-histidine = ADP + protein N-phospho-L-histidine.</text>
        <dbReference type="EC" id="2.7.13.3"/>
    </reaction>
</comment>
<dbReference type="SUPFAM" id="SSF47384">
    <property type="entry name" value="Homodimeric domain of signal transducing histidine kinase"/>
    <property type="match status" value="1"/>
</dbReference>
<dbReference type="Pfam" id="PF00989">
    <property type="entry name" value="PAS"/>
    <property type="match status" value="1"/>
</dbReference>
<dbReference type="InterPro" id="IPR000700">
    <property type="entry name" value="PAS-assoc_C"/>
</dbReference>
<accession>A0ABT1NG04</accession>
<evidence type="ECO:0000259" key="9">
    <source>
        <dbReference type="PROSITE" id="PS50109"/>
    </source>
</evidence>
<dbReference type="Pfam" id="PF02518">
    <property type="entry name" value="HATPase_c"/>
    <property type="match status" value="1"/>
</dbReference>
<dbReference type="Gene3D" id="3.30.450.20">
    <property type="entry name" value="PAS domain"/>
    <property type="match status" value="2"/>
</dbReference>
<dbReference type="InterPro" id="IPR003594">
    <property type="entry name" value="HATPase_dom"/>
</dbReference>
<evidence type="ECO:0000313" key="12">
    <source>
        <dbReference type="EMBL" id="MCQ1530159.1"/>
    </source>
</evidence>
<dbReference type="InterPro" id="IPR000014">
    <property type="entry name" value="PAS"/>
</dbReference>
<protein>
    <recommendedName>
        <fullName evidence="2">histidine kinase</fullName>
        <ecNumber evidence="2">2.7.13.3</ecNumber>
    </recommendedName>
</protein>
<feature type="domain" description="Histidine kinase" evidence="9">
    <location>
        <begin position="399"/>
        <end position="620"/>
    </location>
</feature>
<dbReference type="InterPro" id="IPR013767">
    <property type="entry name" value="PAS_fold"/>
</dbReference>
<dbReference type="InterPro" id="IPR004358">
    <property type="entry name" value="Sig_transdc_His_kin-like_C"/>
</dbReference>
<keyword evidence="3" id="KW-0597">Phosphoprotein</keyword>
<sequence length="648" mass="73908">MTNKINRFMGIVATILAIMFLESTEISYRLSTIFGIFAMLIIFSIYKGGILSGVGSMVITILYMYNLRKGQTQGSSLYDISHYEFLLDILSMLCIGVLAGIMHYRYISYYERFKESRLFASRAEEISDIMICNTSPEGKYIDVPQNLCSLLGYTKNELLNKHYWDVIHPEDAALEEELFHSLISGHKETYSIEKRAYKKSGEMIWLFCNVSAVKNNDGEIIYLLRYLVDITEQKIMREELKNKEKELRRSENKYRNLVELSPDAVIIHEGDTITFINNTGVKLLGGSTAEEVTGKSLYEFIHPDYVYNVKSQIGRACVNLNQAGMPFDVKIISHNRIETDVEMINIGFSNGNDVQVMAMIRDITERKRSEELKMAMKENERLLVEAKEYDRIKNEFFANISHELRTPLNVILGTLQLLDIHNQNGSNNDLNLDKYIGLMKQNCYRLLRLVTNIIDITKIDAGYFDVNLESYNIVSIIEDITLSVSGYIEDKGLSLEFDTDTEEKIIKCDPDQMERIMLNLISNAVKFTKPGGKISVKLNDKGSSISISIKDTGIGIPEDKQGMIFERFRQVNKSLTRDHEGSGIGLSLVKSLVEIHGGTIYLVSEPGCGSEFIIELPTNESYESHREEQAAKVRHIERIQVEFSDIYS</sequence>
<comment type="caution">
    <text evidence="12">The sequence shown here is derived from an EMBL/GenBank/DDBJ whole genome shotgun (WGS) entry which is preliminary data.</text>
</comment>
<dbReference type="Pfam" id="PF13426">
    <property type="entry name" value="PAS_9"/>
    <property type="match status" value="1"/>
</dbReference>
<evidence type="ECO:0000256" key="7">
    <source>
        <dbReference type="SAM" id="Coils"/>
    </source>
</evidence>
<dbReference type="InterPro" id="IPR001610">
    <property type="entry name" value="PAC"/>
</dbReference>
<keyword evidence="4" id="KW-0808">Transferase</keyword>
<evidence type="ECO:0000259" key="11">
    <source>
        <dbReference type="PROSITE" id="PS50113"/>
    </source>
</evidence>
<dbReference type="EC" id="2.7.13.3" evidence="2"/>
<evidence type="ECO:0000256" key="4">
    <source>
        <dbReference type="ARBA" id="ARBA00022679"/>
    </source>
</evidence>
<feature type="transmembrane region" description="Helical" evidence="8">
    <location>
        <begin position="85"/>
        <end position="107"/>
    </location>
</feature>
<dbReference type="CDD" id="cd00130">
    <property type="entry name" value="PAS"/>
    <property type="match status" value="2"/>
</dbReference>
<dbReference type="PROSITE" id="PS50109">
    <property type="entry name" value="HIS_KIN"/>
    <property type="match status" value="1"/>
</dbReference>
<dbReference type="SUPFAM" id="SSF55874">
    <property type="entry name" value="ATPase domain of HSP90 chaperone/DNA topoisomerase II/histidine kinase"/>
    <property type="match status" value="1"/>
</dbReference>
<dbReference type="PROSITE" id="PS50112">
    <property type="entry name" value="PAS"/>
    <property type="match status" value="2"/>
</dbReference>
<dbReference type="NCBIfam" id="TIGR00229">
    <property type="entry name" value="sensory_box"/>
    <property type="match status" value="2"/>
</dbReference>
<dbReference type="SMART" id="SM00091">
    <property type="entry name" value="PAS"/>
    <property type="match status" value="2"/>
</dbReference>
<evidence type="ECO:0000256" key="3">
    <source>
        <dbReference type="ARBA" id="ARBA00022553"/>
    </source>
</evidence>
<feature type="domain" description="PAC" evidence="11">
    <location>
        <begin position="190"/>
        <end position="242"/>
    </location>
</feature>
<feature type="transmembrane region" description="Helical" evidence="8">
    <location>
        <begin position="33"/>
        <end position="65"/>
    </location>
</feature>
<dbReference type="InterPro" id="IPR036890">
    <property type="entry name" value="HATPase_C_sf"/>
</dbReference>
<dbReference type="CDD" id="cd00082">
    <property type="entry name" value="HisKA"/>
    <property type="match status" value="1"/>
</dbReference>
<dbReference type="SMART" id="SM00388">
    <property type="entry name" value="HisKA"/>
    <property type="match status" value="1"/>
</dbReference>
<reference evidence="12 13" key="1">
    <citation type="submission" date="2021-10" db="EMBL/GenBank/DDBJ databases">
        <title>Lutispora strain m25 sp. nov., a thermophilic, non-spore-forming bacterium isolated from a lab-scale methanogenic bioreactor digesting anaerobic sludge.</title>
        <authorList>
            <person name="El Houari A."/>
            <person name="Mcdonald J."/>
        </authorList>
    </citation>
    <scope>NUCLEOTIDE SEQUENCE [LARGE SCALE GENOMIC DNA]</scope>
    <source>
        <strain evidence="13">m25</strain>
    </source>
</reference>
<dbReference type="SUPFAM" id="SSF55785">
    <property type="entry name" value="PYP-like sensor domain (PAS domain)"/>
    <property type="match status" value="2"/>
</dbReference>
<evidence type="ECO:0000256" key="2">
    <source>
        <dbReference type="ARBA" id="ARBA00012438"/>
    </source>
</evidence>
<dbReference type="PANTHER" id="PTHR43047">
    <property type="entry name" value="TWO-COMPONENT HISTIDINE PROTEIN KINASE"/>
    <property type="match status" value="1"/>
</dbReference>
<name>A0ABT1NG04_9FIRM</name>
<keyword evidence="13" id="KW-1185">Reference proteome</keyword>
<dbReference type="InterPro" id="IPR036097">
    <property type="entry name" value="HisK_dim/P_sf"/>
</dbReference>
<keyword evidence="6" id="KW-0902">Two-component regulatory system</keyword>
<keyword evidence="8" id="KW-0472">Membrane</keyword>
<evidence type="ECO:0000256" key="8">
    <source>
        <dbReference type="SAM" id="Phobius"/>
    </source>
</evidence>
<evidence type="ECO:0000259" key="10">
    <source>
        <dbReference type="PROSITE" id="PS50112"/>
    </source>
</evidence>
<gene>
    <name evidence="12" type="ORF">LJD61_11450</name>
</gene>
<dbReference type="EMBL" id="JAJEKE010000009">
    <property type="protein sequence ID" value="MCQ1530159.1"/>
    <property type="molecule type" value="Genomic_DNA"/>
</dbReference>
<dbReference type="InterPro" id="IPR003661">
    <property type="entry name" value="HisK_dim/P_dom"/>
</dbReference>
<keyword evidence="8" id="KW-1133">Transmembrane helix</keyword>
<dbReference type="Gene3D" id="1.10.287.130">
    <property type="match status" value="1"/>
</dbReference>
<dbReference type="InterPro" id="IPR005467">
    <property type="entry name" value="His_kinase_dom"/>
</dbReference>
<dbReference type="Gene3D" id="3.30.565.10">
    <property type="entry name" value="Histidine kinase-like ATPase, C-terminal domain"/>
    <property type="match status" value="1"/>
</dbReference>
<keyword evidence="5" id="KW-0418">Kinase</keyword>
<dbReference type="PANTHER" id="PTHR43047:SF72">
    <property type="entry name" value="OSMOSENSING HISTIDINE PROTEIN KINASE SLN1"/>
    <property type="match status" value="1"/>
</dbReference>
<dbReference type="Proteomes" id="UP001651880">
    <property type="component" value="Unassembled WGS sequence"/>
</dbReference>
<proteinExistence type="predicted"/>
<evidence type="ECO:0000256" key="1">
    <source>
        <dbReference type="ARBA" id="ARBA00000085"/>
    </source>
</evidence>
<dbReference type="RefSeq" id="WP_255227675.1">
    <property type="nucleotide sequence ID" value="NZ_JAJEKE010000009.1"/>
</dbReference>
<dbReference type="SMART" id="SM00387">
    <property type="entry name" value="HATPase_c"/>
    <property type="match status" value="1"/>
</dbReference>
<keyword evidence="7" id="KW-0175">Coiled coil</keyword>
<dbReference type="CDD" id="cd16922">
    <property type="entry name" value="HATPase_EvgS-ArcB-TorS-like"/>
    <property type="match status" value="1"/>
</dbReference>
<dbReference type="PROSITE" id="PS50113">
    <property type="entry name" value="PAC"/>
    <property type="match status" value="1"/>
</dbReference>
<keyword evidence="8" id="KW-0812">Transmembrane</keyword>
<evidence type="ECO:0000256" key="5">
    <source>
        <dbReference type="ARBA" id="ARBA00022777"/>
    </source>
</evidence>
<dbReference type="PRINTS" id="PR00344">
    <property type="entry name" value="BCTRLSENSOR"/>
</dbReference>
<dbReference type="InterPro" id="IPR035965">
    <property type="entry name" value="PAS-like_dom_sf"/>
</dbReference>
<feature type="coiled-coil region" evidence="7">
    <location>
        <begin position="228"/>
        <end position="260"/>
    </location>
</feature>
<evidence type="ECO:0000313" key="13">
    <source>
        <dbReference type="Proteomes" id="UP001651880"/>
    </source>
</evidence>
<organism evidence="12 13">
    <name type="scientific">Lutispora saccharofermentans</name>
    <dbReference type="NCBI Taxonomy" id="3024236"/>
    <lineage>
        <taxon>Bacteria</taxon>
        <taxon>Bacillati</taxon>
        <taxon>Bacillota</taxon>
        <taxon>Clostridia</taxon>
        <taxon>Lutisporales</taxon>
        <taxon>Lutisporaceae</taxon>
        <taxon>Lutispora</taxon>
    </lineage>
</organism>
<evidence type="ECO:0000256" key="6">
    <source>
        <dbReference type="ARBA" id="ARBA00023012"/>
    </source>
</evidence>
<dbReference type="Pfam" id="PF00512">
    <property type="entry name" value="HisKA"/>
    <property type="match status" value="1"/>
</dbReference>
<feature type="domain" description="PAS" evidence="10">
    <location>
        <begin position="250"/>
        <end position="316"/>
    </location>
</feature>